<accession>A0A926F370</accession>
<gene>
    <name evidence="1" type="ORF">H8689_08435</name>
</gene>
<proteinExistence type="predicted"/>
<sequence length="87" mass="10279">MSKRYYEENFKKQLGRIARIMKENALVSNYTVAQYKVHNKSCNESDVSNIVDRRFYKRDKLELAVSDLTLCKSRQQMELCMYLGISS</sequence>
<comment type="caution">
    <text evidence="1">The sequence shown here is derived from an EMBL/GenBank/DDBJ whole genome shotgun (WGS) entry which is preliminary data.</text>
</comment>
<organism evidence="1 2">
    <name type="scientific">Wansuia hejianensis</name>
    <dbReference type="NCBI Taxonomy" id="2763667"/>
    <lineage>
        <taxon>Bacteria</taxon>
        <taxon>Bacillati</taxon>
        <taxon>Bacillota</taxon>
        <taxon>Clostridia</taxon>
        <taxon>Lachnospirales</taxon>
        <taxon>Lachnospiraceae</taxon>
        <taxon>Wansuia</taxon>
    </lineage>
</organism>
<reference evidence="1 2" key="1">
    <citation type="submission" date="2020-08" db="EMBL/GenBank/DDBJ databases">
        <title>Genome public.</title>
        <authorList>
            <person name="Liu C."/>
            <person name="Sun Q."/>
        </authorList>
    </citation>
    <scope>NUCLEOTIDE SEQUENCE [LARGE SCALE GENOMIC DNA]</scope>
    <source>
        <strain evidence="1 2">NSJ-26</strain>
    </source>
</reference>
<evidence type="ECO:0000313" key="2">
    <source>
        <dbReference type="Proteomes" id="UP000601522"/>
    </source>
</evidence>
<evidence type="ECO:0000313" key="1">
    <source>
        <dbReference type="EMBL" id="MBC8591142.1"/>
    </source>
</evidence>
<dbReference type="AlphaFoldDB" id="A0A926F370"/>
<dbReference type="EMBL" id="JACRTK010000003">
    <property type="protein sequence ID" value="MBC8591142.1"/>
    <property type="molecule type" value="Genomic_DNA"/>
</dbReference>
<dbReference type="Proteomes" id="UP000601522">
    <property type="component" value="Unassembled WGS sequence"/>
</dbReference>
<protein>
    <submittedName>
        <fullName evidence="1">Uncharacterized protein</fullName>
    </submittedName>
</protein>
<name>A0A926F370_9FIRM</name>
<keyword evidence="2" id="KW-1185">Reference proteome</keyword>